<dbReference type="EMBL" id="KV442074">
    <property type="protein sequence ID" value="OAQ25814.1"/>
    <property type="molecule type" value="Genomic_DNA"/>
</dbReference>
<organism evidence="1 2">
    <name type="scientific">Linnemannia elongata AG-77</name>
    <dbReference type="NCBI Taxonomy" id="1314771"/>
    <lineage>
        <taxon>Eukaryota</taxon>
        <taxon>Fungi</taxon>
        <taxon>Fungi incertae sedis</taxon>
        <taxon>Mucoromycota</taxon>
        <taxon>Mortierellomycotina</taxon>
        <taxon>Mortierellomycetes</taxon>
        <taxon>Mortierellales</taxon>
        <taxon>Mortierellaceae</taxon>
        <taxon>Linnemannia</taxon>
    </lineage>
</organism>
<accession>A0A197JN78</accession>
<keyword evidence="2" id="KW-1185">Reference proteome</keyword>
<name>A0A197JN78_9FUNG</name>
<evidence type="ECO:0000313" key="2">
    <source>
        <dbReference type="Proteomes" id="UP000078512"/>
    </source>
</evidence>
<evidence type="ECO:0000313" key="1">
    <source>
        <dbReference type="EMBL" id="OAQ25814.1"/>
    </source>
</evidence>
<proteinExistence type="predicted"/>
<reference evidence="1 2" key="1">
    <citation type="submission" date="2016-05" db="EMBL/GenBank/DDBJ databases">
        <title>Genome sequencing reveals origins of a unique bacterial endosymbiosis in the earliest lineages of terrestrial Fungi.</title>
        <authorList>
            <consortium name="DOE Joint Genome Institute"/>
            <person name="Uehling J."/>
            <person name="Gryganskyi A."/>
            <person name="Hameed K."/>
            <person name="Tschaplinski T."/>
            <person name="Misztal P."/>
            <person name="Wu S."/>
            <person name="Desiro A."/>
            <person name="Vande Pol N."/>
            <person name="Du Z.-Y."/>
            <person name="Zienkiewicz A."/>
            <person name="Zienkiewicz K."/>
            <person name="Morin E."/>
            <person name="Tisserant E."/>
            <person name="Splivallo R."/>
            <person name="Hainaut M."/>
            <person name="Henrissat B."/>
            <person name="Ohm R."/>
            <person name="Kuo A."/>
            <person name="Yan J."/>
            <person name="Lipzen A."/>
            <person name="Nolan M."/>
            <person name="Labutti K."/>
            <person name="Barry K."/>
            <person name="Goldstein A."/>
            <person name="Labbe J."/>
            <person name="Schadt C."/>
            <person name="Tuskan G."/>
            <person name="Grigoriev I."/>
            <person name="Martin F."/>
            <person name="Vilgalys R."/>
            <person name="Bonito G."/>
        </authorList>
    </citation>
    <scope>NUCLEOTIDE SEQUENCE [LARGE SCALE GENOMIC DNA]</scope>
    <source>
        <strain evidence="1 2">AG-77</strain>
    </source>
</reference>
<gene>
    <name evidence="1" type="ORF">K457DRAFT_22948</name>
</gene>
<protein>
    <submittedName>
        <fullName evidence="1">Uncharacterized protein</fullName>
    </submittedName>
</protein>
<dbReference type="AlphaFoldDB" id="A0A197JN78"/>
<dbReference type="Proteomes" id="UP000078512">
    <property type="component" value="Unassembled WGS sequence"/>
</dbReference>
<sequence length="110" mass="12666">MRLELDFGRSTKSQHRLTCILSTLQEFAELREFSYYTHAQDKDSKEKMFKNLGTCPTSASFIPTEFLEPRMQGKALKLPFFDVALLEHGMGLPNLSGVIITEAIYRKKLY</sequence>